<sequence>MGLPPPQTNHHPAATNAANAPLRTLNVLSASKTASCQLQMLSIMRKILPPHAKYQMMQGDKNVSQSISASFTSEANDAMPA</sequence>
<proteinExistence type="predicted"/>
<name>A0AAW2IJL1_SESRA</name>
<reference evidence="1" key="1">
    <citation type="submission" date="2020-06" db="EMBL/GenBank/DDBJ databases">
        <authorList>
            <person name="Li T."/>
            <person name="Hu X."/>
            <person name="Zhang T."/>
            <person name="Song X."/>
            <person name="Zhang H."/>
            <person name="Dai N."/>
            <person name="Sheng W."/>
            <person name="Hou X."/>
            <person name="Wei L."/>
        </authorList>
    </citation>
    <scope>NUCLEOTIDE SEQUENCE</scope>
    <source>
        <strain evidence="1">G02</strain>
        <tissue evidence="1">Leaf</tissue>
    </source>
</reference>
<reference evidence="1" key="2">
    <citation type="journal article" date="2024" name="Plant">
        <title>Genomic evolution and insights into agronomic trait innovations of Sesamum species.</title>
        <authorList>
            <person name="Miao H."/>
            <person name="Wang L."/>
            <person name="Qu L."/>
            <person name="Liu H."/>
            <person name="Sun Y."/>
            <person name="Le M."/>
            <person name="Wang Q."/>
            <person name="Wei S."/>
            <person name="Zheng Y."/>
            <person name="Lin W."/>
            <person name="Duan Y."/>
            <person name="Cao H."/>
            <person name="Xiong S."/>
            <person name="Wang X."/>
            <person name="Wei L."/>
            <person name="Li C."/>
            <person name="Ma Q."/>
            <person name="Ju M."/>
            <person name="Zhao R."/>
            <person name="Li G."/>
            <person name="Mu C."/>
            <person name="Tian Q."/>
            <person name="Mei H."/>
            <person name="Zhang T."/>
            <person name="Gao T."/>
            <person name="Zhang H."/>
        </authorList>
    </citation>
    <scope>NUCLEOTIDE SEQUENCE</scope>
    <source>
        <strain evidence="1">G02</strain>
    </source>
</reference>
<protein>
    <submittedName>
        <fullName evidence="1">Uncharacterized protein</fullName>
    </submittedName>
</protein>
<comment type="caution">
    <text evidence="1">The sequence shown here is derived from an EMBL/GenBank/DDBJ whole genome shotgun (WGS) entry which is preliminary data.</text>
</comment>
<accession>A0AAW2IJL1</accession>
<organism evidence="1">
    <name type="scientific">Sesamum radiatum</name>
    <name type="common">Black benniseed</name>
    <dbReference type="NCBI Taxonomy" id="300843"/>
    <lineage>
        <taxon>Eukaryota</taxon>
        <taxon>Viridiplantae</taxon>
        <taxon>Streptophyta</taxon>
        <taxon>Embryophyta</taxon>
        <taxon>Tracheophyta</taxon>
        <taxon>Spermatophyta</taxon>
        <taxon>Magnoliopsida</taxon>
        <taxon>eudicotyledons</taxon>
        <taxon>Gunneridae</taxon>
        <taxon>Pentapetalae</taxon>
        <taxon>asterids</taxon>
        <taxon>lamiids</taxon>
        <taxon>Lamiales</taxon>
        <taxon>Pedaliaceae</taxon>
        <taxon>Sesamum</taxon>
    </lineage>
</organism>
<dbReference type="EMBL" id="JACGWJ010001449">
    <property type="protein sequence ID" value="KAL0282354.1"/>
    <property type="molecule type" value="Genomic_DNA"/>
</dbReference>
<gene>
    <name evidence="1" type="ORF">Sradi_7263600</name>
</gene>
<dbReference type="AlphaFoldDB" id="A0AAW2IJL1"/>
<evidence type="ECO:0000313" key="1">
    <source>
        <dbReference type="EMBL" id="KAL0282354.1"/>
    </source>
</evidence>